<reference evidence="7 8" key="1">
    <citation type="submission" date="2019-03" db="EMBL/GenBank/DDBJ databases">
        <title>Draft genome sequences of novel Actinobacteria.</title>
        <authorList>
            <person name="Sahin N."/>
            <person name="Ay H."/>
            <person name="Saygin H."/>
        </authorList>
    </citation>
    <scope>NUCLEOTIDE SEQUENCE [LARGE SCALE GENOMIC DNA]</scope>
    <source>
        <strain evidence="7 8">CH32</strain>
    </source>
</reference>
<evidence type="ECO:0000256" key="5">
    <source>
        <dbReference type="SAM" id="MobiDB-lite"/>
    </source>
</evidence>
<dbReference type="GO" id="GO:0008234">
    <property type="term" value="F:cysteine-type peptidase activity"/>
    <property type="evidence" value="ECO:0007669"/>
    <property type="project" value="UniProtKB-KW"/>
</dbReference>
<comment type="caution">
    <text evidence="7">The sequence shown here is derived from an EMBL/GenBank/DDBJ whole genome shotgun (WGS) entry which is preliminary data.</text>
</comment>
<keyword evidence="4" id="KW-0788">Thiol protease</keyword>
<dbReference type="Gene3D" id="3.90.1720.10">
    <property type="entry name" value="endopeptidase domain like (from Nostoc punctiforme)"/>
    <property type="match status" value="1"/>
</dbReference>
<evidence type="ECO:0000256" key="2">
    <source>
        <dbReference type="ARBA" id="ARBA00022670"/>
    </source>
</evidence>
<dbReference type="Proteomes" id="UP000295302">
    <property type="component" value="Unassembled WGS sequence"/>
</dbReference>
<evidence type="ECO:0000256" key="3">
    <source>
        <dbReference type="ARBA" id="ARBA00022801"/>
    </source>
</evidence>
<evidence type="ECO:0000256" key="4">
    <source>
        <dbReference type="ARBA" id="ARBA00022807"/>
    </source>
</evidence>
<sequence length="375" mass="39356">MTTHPWPVWLKCFIAGGGGFCTGFVAVVATSPASAHETPEAASIHERQTPTQAEKSDTTPPAQDEGVTGAPPLQREHLTGTLLVAEQHLDDAFGENDPTGILLADMNGAAPPFVGQNGDWGAADRKSDVGALLDQGRHTAGTPLGHGERTRETLLDQGQRAAGSLLDQGERTAGTVLDQGRRATGTLLDQGERAAGTVLGQGRRATETLLDEGQRAAGTLLGRKKGAPAKMPAQVNKRRTGGEIALSAALRHLGVSYSWGGGSAKGPTLGIGRGASTRGFDCSGLALYAWSKAGVKLAHYTGTQFRQGRKIPLSARRPGDLLFFGGGTGDPTHVGLFLRGNLMIHAPKTGDVVRTTDFRNSSYYRKIFRGVVRPG</sequence>
<evidence type="ECO:0000259" key="6">
    <source>
        <dbReference type="PROSITE" id="PS51935"/>
    </source>
</evidence>
<dbReference type="RefSeq" id="WP_132621586.1">
    <property type="nucleotide sequence ID" value="NZ_SMKQ01000232.1"/>
</dbReference>
<dbReference type="InterPro" id="IPR051794">
    <property type="entry name" value="PG_Endopeptidase_C40"/>
</dbReference>
<evidence type="ECO:0000313" key="7">
    <source>
        <dbReference type="EMBL" id="TDD34639.1"/>
    </source>
</evidence>
<dbReference type="PROSITE" id="PS51935">
    <property type="entry name" value="NLPC_P60"/>
    <property type="match status" value="1"/>
</dbReference>
<accession>A0A4R4XUI9</accession>
<dbReference type="OrthoDB" id="3209655at2"/>
<dbReference type="Pfam" id="PF00877">
    <property type="entry name" value="NLPC_P60"/>
    <property type="match status" value="1"/>
</dbReference>
<dbReference type="InterPro" id="IPR000064">
    <property type="entry name" value="NLP_P60_dom"/>
</dbReference>
<keyword evidence="3" id="KW-0378">Hydrolase</keyword>
<gene>
    <name evidence="7" type="ORF">E1286_40605</name>
</gene>
<feature type="compositionally biased region" description="Basic and acidic residues" evidence="5">
    <location>
        <begin position="37"/>
        <end position="48"/>
    </location>
</feature>
<feature type="region of interest" description="Disordered" evidence="5">
    <location>
        <begin position="36"/>
        <end position="73"/>
    </location>
</feature>
<dbReference type="SUPFAM" id="SSF54001">
    <property type="entry name" value="Cysteine proteinases"/>
    <property type="match status" value="1"/>
</dbReference>
<protein>
    <submittedName>
        <fullName evidence="7">NlpC/P60 family protein</fullName>
    </submittedName>
</protein>
<dbReference type="EMBL" id="SMKQ01000232">
    <property type="protein sequence ID" value="TDD34639.1"/>
    <property type="molecule type" value="Genomic_DNA"/>
</dbReference>
<keyword evidence="8" id="KW-1185">Reference proteome</keyword>
<organism evidence="7 8">
    <name type="scientific">Nonomuraea terrae</name>
    <dbReference type="NCBI Taxonomy" id="2530383"/>
    <lineage>
        <taxon>Bacteria</taxon>
        <taxon>Bacillati</taxon>
        <taxon>Actinomycetota</taxon>
        <taxon>Actinomycetes</taxon>
        <taxon>Streptosporangiales</taxon>
        <taxon>Streptosporangiaceae</taxon>
        <taxon>Nonomuraea</taxon>
    </lineage>
</organism>
<proteinExistence type="inferred from homology"/>
<evidence type="ECO:0000313" key="8">
    <source>
        <dbReference type="Proteomes" id="UP000295302"/>
    </source>
</evidence>
<dbReference type="PANTHER" id="PTHR47359:SF3">
    <property type="entry name" value="NLP_P60 DOMAIN-CONTAINING PROTEIN-RELATED"/>
    <property type="match status" value="1"/>
</dbReference>
<comment type="similarity">
    <text evidence="1">Belongs to the peptidase C40 family.</text>
</comment>
<dbReference type="PANTHER" id="PTHR47359">
    <property type="entry name" value="PEPTIDOGLYCAN DL-ENDOPEPTIDASE CWLO"/>
    <property type="match status" value="1"/>
</dbReference>
<feature type="compositionally biased region" description="Polar residues" evidence="5">
    <location>
        <begin position="49"/>
        <end position="61"/>
    </location>
</feature>
<keyword evidence="2" id="KW-0645">Protease</keyword>
<dbReference type="AlphaFoldDB" id="A0A4R4XUI9"/>
<feature type="domain" description="NlpC/P60" evidence="6">
    <location>
        <begin position="239"/>
        <end position="375"/>
    </location>
</feature>
<dbReference type="GO" id="GO:0006508">
    <property type="term" value="P:proteolysis"/>
    <property type="evidence" value="ECO:0007669"/>
    <property type="project" value="UniProtKB-KW"/>
</dbReference>
<name>A0A4R4XUI9_9ACTN</name>
<evidence type="ECO:0000256" key="1">
    <source>
        <dbReference type="ARBA" id="ARBA00007074"/>
    </source>
</evidence>
<dbReference type="InterPro" id="IPR038765">
    <property type="entry name" value="Papain-like_cys_pep_sf"/>
</dbReference>